<evidence type="ECO:0000313" key="2">
    <source>
        <dbReference type="EMBL" id="SEC38642.1"/>
    </source>
</evidence>
<keyword evidence="3" id="KW-1185">Reference proteome</keyword>
<dbReference type="STRING" id="57704.SAMN04489793_2163"/>
<dbReference type="EMBL" id="FNSA01000003">
    <property type="protein sequence ID" value="SEC38642.1"/>
    <property type="molecule type" value="Genomic_DNA"/>
</dbReference>
<evidence type="ECO:0000313" key="3">
    <source>
        <dbReference type="Proteomes" id="UP000182241"/>
    </source>
</evidence>
<dbReference type="Proteomes" id="UP000182241">
    <property type="component" value="Unassembled WGS sequence"/>
</dbReference>
<accession>A0A1H4S3G2</accession>
<feature type="chain" id="PRO_5010179825" description="DUF5642 domain-containing protein" evidence="1">
    <location>
        <begin position="26"/>
        <end position="190"/>
    </location>
</feature>
<name>A0A1H4S3G2_TSUTY</name>
<gene>
    <name evidence="2" type="ORF">SAMN04489793_2163</name>
</gene>
<proteinExistence type="predicted"/>
<dbReference type="RefSeq" id="WP_148673222.1">
    <property type="nucleotide sequence ID" value="NZ_LR134457.1"/>
</dbReference>
<organism evidence="2 3">
    <name type="scientific">Tsukamurella tyrosinosolvens</name>
    <dbReference type="NCBI Taxonomy" id="57704"/>
    <lineage>
        <taxon>Bacteria</taxon>
        <taxon>Bacillati</taxon>
        <taxon>Actinomycetota</taxon>
        <taxon>Actinomycetes</taxon>
        <taxon>Mycobacteriales</taxon>
        <taxon>Tsukamurellaceae</taxon>
        <taxon>Tsukamurella</taxon>
    </lineage>
</organism>
<dbReference type="AlphaFoldDB" id="A0A1H4S3G2"/>
<sequence>MTARRSAATAIIAALLAAFPAAAQASPGSTSRAVLTEHEMPAGSSGYTVRTATARVPSATVPDTACDRAGRRADVALAGSTGTEATARRAGDTLRVEVSDRPGVAVARDVITSCNADPGVVPASEVAPPPDLARMAPYVTRTRDGRLLQSVVDVRGMSIAVSVTGSQKPADSATFWQLLRTQITKVEKAR</sequence>
<feature type="signal peptide" evidence="1">
    <location>
        <begin position="1"/>
        <end position="25"/>
    </location>
</feature>
<protein>
    <recommendedName>
        <fullName evidence="4">DUF5642 domain-containing protein</fullName>
    </recommendedName>
</protein>
<evidence type="ECO:0008006" key="4">
    <source>
        <dbReference type="Google" id="ProtNLM"/>
    </source>
</evidence>
<evidence type="ECO:0000256" key="1">
    <source>
        <dbReference type="SAM" id="SignalP"/>
    </source>
</evidence>
<keyword evidence="1" id="KW-0732">Signal</keyword>
<reference evidence="3" key="1">
    <citation type="submission" date="2016-10" db="EMBL/GenBank/DDBJ databases">
        <authorList>
            <person name="Varghese N."/>
            <person name="Submissions S."/>
        </authorList>
    </citation>
    <scope>NUCLEOTIDE SEQUENCE [LARGE SCALE GENOMIC DNA]</scope>
    <source>
        <strain evidence="3">DSM 44234</strain>
    </source>
</reference>